<gene>
    <name evidence="1" type="ORF">PAXINDRAFT_44540</name>
</gene>
<dbReference type="AlphaFoldDB" id="A0A0C9TYL0"/>
<evidence type="ECO:0000313" key="1">
    <source>
        <dbReference type="EMBL" id="KIJ15413.1"/>
    </source>
</evidence>
<reference evidence="2" key="2">
    <citation type="submission" date="2015-01" db="EMBL/GenBank/DDBJ databases">
        <title>Evolutionary Origins and Diversification of the Mycorrhizal Mutualists.</title>
        <authorList>
            <consortium name="DOE Joint Genome Institute"/>
            <consortium name="Mycorrhizal Genomics Consortium"/>
            <person name="Kohler A."/>
            <person name="Kuo A."/>
            <person name="Nagy L.G."/>
            <person name="Floudas D."/>
            <person name="Copeland A."/>
            <person name="Barry K.W."/>
            <person name="Cichocki N."/>
            <person name="Veneault-Fourrey C."/>
            <person name="LaButti K."/>
            <person name="Lindquist E.A."/>
            <person name="Lipzen A."/>
            <person name="Lundell T."/>
            <person name="Morin E."/>
            <person name="Murat C."/>
            <person name="Riley R."/>
            <person name="Ohm R."/>
            <person name="Sun H."/>
            <person name="Tunlid A."/>
            <person name="Henrissat B."/>
            <person name="Grigoriev I.V."/>
            <person name="Hibbett D.S."/>
            <person name="Martin F."/>
        </authorList>
    </citation>
    <scope>NUCLEOTIDE SEQUENCE [LARGE SCALE GENOMIC DNA]</scope>
    <source>
        <strain evidence="2">ATCC 200175</strain>
    </source>
</reference>
<accession>A0A0C9TYL0</accession>
<feature type="non-terminal residue" evidence="1">
    <location>
        <position position="161"/>
    </location>
</feature>
<evidence type="ECO:0000313" key="2">
    <source>
        <dbReference type="Proteomes" id="UP000053647"/>
    </source>
</evidence>
<protein>
    <submittedName>
        <fullName evidence="1">Uncharacterized protein</fullName>
    </submittedName>
</protein>
<dbReference type="Proteomes" id="UP000053647">
    <property type="component" value="Unassembled WGS sequence"/>
</dbReference>
<dbReference type="EMBL" id="KN819337">
    <property type="protein sequence ID" value="KIJ15413.1"/>
    <property type="molecule type" value="Genomic_DNA"/>
</dbReference>
<reference evidence="1 2" key="1">
    <citation type="submission" date="2014-06" db="EMBL/GenBank/DDBJ databases">
        <authorList>
            <consortium name="DOE Joint Genome Institute"/>
            <person name="Kuo A."/>
            <person name="Kohler A."/>
            <person name="Nagy L.G."/>
            <person name="Floudas D."/>
            <person name="Copeland A."/>
            <person name="Barry K.W."/>
            <person name="Cichocki N."/>
            <person name="Veneault-Fourrey C."/>
            <person name="LaButti K."/>
            <person name="Lindquist E.A."/>
            <person name="Lipzen A."/>
            <person name="Lundell T."/>
            <person name="Morin E."/>
            <person name="Murat C."/>
            <person name="Sun H."/>
            <person name="Tunlid A."/>
            <person name="Henrissat B."/>
            <person name="Grigoriev I.V."/>
            <person name="Hibbett D.S."/>
            <person name="Martin F."/>
            <person name="Nordberg H.P."/>
            <person name="Cantor M.N."/>
            <person name="Hua S.X."/>
        </authorList>
    </citation>
    <scope>NUCLEOTIDE SEQUENCE [LARGE SCALE GENOMIC DNA]</scope>
    <source>
        <strain evidence="1 2">ATCC 200175</strain>
    </source>
</reference>
<keyword evidence="2" id="KW-1185">Reference proteome</keyword>
<sequence length="161" mass="18304">YYGVFNNILTKVCFPDNAFTVHPYYLVPPTSIDGPTIDFVVTHVGEAQNPPIFFLEIKPPLYLDHIYSRVDADAQMRARFLALYEDTPTPRLHGVSAMGQRLAFYCLDKTTTLINPHYVAPSTKYIIDTIPAERWDKDITTEEGYKRLMAVIDDVKQMAAA</sequence>
<proteinExistence type="predicted"/>
<name>A0A0C9TYL0_PAXIN</name>
<feature type="non-terminal residue" evidence="1">
    <location>
        <position position="1"/>
    </location>
</feature>
<organism evidence="1 2">
    <name type="scientific">Paxillus involutus ATCC 200175</name>
    <dbReference type="NCBI Taxonomy" id="664439"/>
    <lineage>
        <taxon>Eukaryota</taxon>
        <taxon>Fungi</taxon>
        <taxon>Dikarya</taxon>
        <taxon>Basidiomycota</taxon>
        <taxon>Agaricomycotina</taxon>
        <taxon>Agaricomycetes</taxon>
        <taxon>Agaricomycetidae</taxon>
        <taxon>Boletales</taxon>
        <taxon>Paxilineae</taxon>
        <taxon>Paxillaceae</taxon>
        <taxon>Paxillus</taxon>
    </lineage>
</organism>
<dbReference type="OrthoDB" id="2602475at2759"/>
<dbReference type="HOGENOM" id="CLU_085786_3_1_1"/>